<dbReference type="Proteomes" id="UP000823485">
    <property type="component" value="Unassembled WGS sequence"/>
</dbReference>
<proteinExistence type="predicted"/>
<keyword evidence="3" id="KW-1185">Reference proteome</keyword>
<keyword evidence="1" id="KW-1133">Transmembrane helix</keyword>
<accession>A0ABS2R7H7</accession>
<reference evidence="2 3" key="1">
    <citation type="submission" date="2021-01" db="EMBL/GenBank/DDBJ databases">
        <title>Genomic Encyclopedia of Type Strains, Phase IV (KMG-IV): sequencing the most valuable type-strain genomes for metagenomic binning, comparative biology and taxonomic classification.</title>
        <authorList>
            <person name="Goeker M."/>
        </authorList>
    </citation>
    <scope>NUCLEOTIDE SEQUENCE [LARGE SCALE GENOMIC DNA]</scope>
    <source>
        <strain evidence="2 3">DSM 105453</strain>
    </source>
</reference>
<dbReference type="EMBL" id="JAFBFH010000014">
    <property type="protein sequence ID" value="MBM7715365.1"/>
    <property type="molecule type" value="Genomic_DNA"/>
</dbReference>
<sequence length="126" mass="14838">MEKRIIGDGICLTCNKPSPFWCCDDCQKKKGREKIKNYLRLFFESILIFAIITLIWQGYEKVVIGEVQPDFFDTVVATILTFTIVVIRKQAEKIKRQQIEIDGFHEKAREFRDIVQVYQAQCPFKE</sequence>
<name>A0ABS2R7H7_9BACI</name>
<keyword evidence="1" id="KW-0812">Transmembrane</keyword>
<evidence type="ECO:0000313" key="2">
    <source>
        <dbReference type="EMBL" id="MBM7715365.1"/>
    </source>
</evidence>
<protein>
    <recommendedName>
        <fullName evidence="4">Holin</fullName>
    </recommendedName>
</protein>
<keyword evidence="1" id="KW-0472">Membrane</keyword>
<gene>
    <name evidence="2" type="ORF">JOC94_002352</name>
</gene>
<comment type="caution">
    <text evidence="2">The sequence shown here is derived from an EMBL/GenBank/DDBJ whole genome shotgun (WGS) entry which is preliminary data.</text>
</comment>
<feature type="transmembrane region" description="Helical" evidence="1">
    <location>
        <begin position="71"/>
        <end position="87"/>
    </location>
</feature>
<evidence type="ECO:0000256" key="1">
    <source>
        <dbReference type="SAM" id="Phobius"/>
    </source>
</evidence>
<evidence type="ECO:0000313" key="3">
    <source>
        <dbReference type="Proteomes" id="UP000823485"/>
    </source>
</evidence>
<feature type="transmembrane region" description="Helical" evidence="1">
    <location>
        <begin position="38"/>
        <end position="59"/>
    </location>
</feature>
<dbReference type="RefSeq" id="WP_205179363.1">
    <property type="nucleotide sequence ID" value="NZ_JAFBFH010000014.1"/>
</dbReference>
<organism evidence="2 3">
    <name type="scientific">Siminovitchia thermophila</name>
    <dbReference type="NCBI Taxonomy" id="1245522"/>
    <lineage>
        <taxon>Bacteria</taxon>
        <taxon>Bacillati</taxon>
        <taxon>Bacillota</taxon>
        <taxon>Bacilli</taxon>
        <taxon>Bacillales</taxon>
        <taxon>Bacillaceae</taxon>
        <taxon>Siminovitchia</taxon>
    </lineage>
</organism>
<evidence type="ECO:0008006" key="4">
    <source>
        <dbReference type="Google" id="ProtNLM"/>
    </source>
</evidence>